<dbReference type="STRING" id="105559.Nwat_2267"/>
<dbReference type="Gene3D" id="3.40.50.1980">
    <property type="entry name" value="Nitrogenase molybdenum iron protein domain"/>
    <property type="match status" value="2"/>
</dbReference>
<feature type="domain" description="Fe/B12 periplasmic-binding" evidence="2">
    <location>
        <begin position="47"/>
        <end position="305"/>
    </location>
</feature>
<dbReference type="EMBL" id="CP002086">
    <property type="protein sequence ID" value="ADJ29096.1"/>
    <property type="molecule type" value="Genomic_DNA"/>
</dbReference>
<dbReference type="PROSITE" id="PS50983">
    <property type="entry name" value="FE_B12_PBP"/>
    <property type="match status" value="1"/>
</dbReference>
<dbReference type="NCBIfam" id="NF038402">
    <property type="entry name" value="TroA_like"/>
    <property type="match status" value="1"/>
</dbReference>
<dbReference type="InterPro" id="IPR054828">
    <property type="entry name" value="Vit_B12_bind_prot"/>
</dbReference>
<dbReference type="AlphaFoldDB" id="D8K8H6"/>
<protein>
    <submittedName>
        <fullName evidence="3">Periplasmic binding protein</fullName>
    </submittedName>
</protein>
<sequence length="310" mass="33872">MTLPFEMKKIALWFSLILGGITSASGDAPNPGENNRDNKTEPAQYHRIISLAPSITETLFALGLGEQVVGVTRYCNYPPKALAKPKVGGYLDPHLEAIIALKPDLVITFPGHQTLTPRLEQLGISTLQVQHQKLKDILASIRIIGVAAGKEVAARTLLANLRSRMDAIKAKTAHLPRPRVLVVMGHPPNPLREIFVAGAADPYDEMIRIAGGINAYQGHLIRVPPLSAEGIMHLDPEVIIDLISEQTAPQNLDDTALLQDWAGLSTVTAVKTGRVHFFADDFDTVPGPRFIRTLEKMARAIHPELNWAEP</sequence>
<accession>D8K8H6</accession>
<gene>
    <name evidence="3" type="ordered locus">Nwat_2267</name>
</gene>
<dbReference type="HOGENOM" id="CLU_038034_2_8_6"/>
<dbReference type="InterPro" id="IPR002491">
    <property type="entry name" value="ABC_transptr_periplasmic_BD"/>
</dbReference>
<evidence type="ECO:0000313" key="3">
    <source>
        <dbReference type="EMBL" id="ADJ29096.1"/>
    </source>
</evidence>
<dbReference type="PANTHER" id="PTHR30535">
    <property type="entry name" value="VITAMIN B12-BINDING PROTEIN"/>
    <property type="match status" value="1"/>
</dbReference>
<keyword evidence="1" id="KW-0732">Signal</keyword>
<dbReference type="Proteomes" id="UP000000393">
    <property type="component" value="Chromosome"/>
</dbReference>
<name>D8K8H6_NITWC</name>
<dbReference type="eggNOG" id="COG0614">
    <property type="taxonomic scope" value="Bacteria"/>
</dbReference>
<dbReference type="PANTHER" id="PTHR30535:SF34">
    <property type="entry name" value="MOLYBDATE-BINDING PROTEIN MOLA"/>
    <property type="match status" value="1"/>
</dbReference>
<dbReference type="InterPro" id="IPR050902">
    <property type="entry name" value="ABC_Transporter_SBP"/>
</dbReference>
<evidence type="ECO:0000256" key="1">
    <source>
        <dbReference type="ARBA" id="ARBA00022729"/>
    </source>
</evidence>
<evidence type="ECO:0000259" key="2">
    <source>
        <dbReference type="PROSITE" id="PS50983"/>
    </source>
</evidence>
<dbReference type="RefSeq" id="WP_013221168.1">
    <property type="nucleotide sequence ID" value="NC_014315.1"/>
</dbReference>
<dbReference type="GO" id="GO:0071281">
    <property type="term" value="P:cellular response to iron ion"/>
    <property type="evidence" value="ECO:0007669"/>
    <property type="project" value="TreeGrafter"/>
</dbReference>
<keyword evidence="4" id="KW-1185">Reference proteome</keyword>
<reference evidence="3 4" key="1">
    <citation type="submission" date="2010-06" db="EMBL/GenBank/DDBJ databases">
        <title>Complete sequence of chromosome of Nitrosococcus watsoni C-113.</title>
        <authorList>
            <consortium name="US DOE Joint Genome Institute"/>
            <person name="Lucas S."/>
            <person name="Copeland A."/>
            <person name="Lapidus A."/>
            <person name="Cheng J.-F."/>
            <person name="Bruce D."/>
            <person name="Goodwin L."/>
            <person name="Pitluck S."/>
            <person name="Malfatti S.A."/>
            <person name="Chain P.S.G."/>
            <person name="Land M."/>
            <person name="Hauser L."/>
            <person name="Kyrpides N."/>
            <person name="Ivanova N."/>
            <person name="Cambell M.A."/>
            <person name="Heidelberg J.F."/>
            <person name="Klotz M.G."/>
            <person name="Woyke T."/>
        </authorList>
    </citation>
    <scope>NUCLEOTIDE SEQUENCE [LARGE SCALE GENOMIC DNA]</scope>
    <source>
        <strain evidence="3 4">C-113</strain>
    </source>
</reference>
<evidence type="ECO:0000313" key="4">
    <source>
        <dbReference type="Proteomes" id="UP000000393"/>
    </source>
</evidence>
<organism evidence="3 4">
    <name type="scientific">Nitrosococcus watsoni (strain C-113)</name>
    <dbReference type="NCBI Taxonomy" id="105559"/>
    <lineage>
        <taxon>Bacteria</taxon>
        <taxon>Pseudomonadati</taxon>
        <taxon>Pseudomonadota</taxon>
        <taxon>Gammaproteobacteria</taxon>
        <taxon>Chromatiales</taxon>
        <taxon>Chromatiaceae</taxon>
        <taxon>Nitrosococcus</taxon>
    </lineage>
</organism>
<dbReference type="KEGG" id="nwa:Nwat_2267"/>
<proteinExistence type="predicted"/>
<dbReference type="SUPFAM" id="SSF53807">
    <property type="entry name" value="Helical backbone' metal receptor"/>
    <property type="match status" value="1"/>
</dbReference>
<dbReference type="Pfam" id="PF01497">
    <property type="entry name" value="Peripla_BP_2"/>
    <property type="match status" value="1"/>
</dbReference>